<protein>
    <submittedName>
        <fullName evidence="2">Uncharacterized protein</fullName>
    </submittedName>
</protein>
<sequence>MLCLGPRAARPPGGLPLRVTAGVPSSFSAEMFFTYTATMLTVVAFQPLLTSLGQWACTSLERTLPGLRFLDEAAVEAEQLKKEMANMDAAIAELNSQLAQEREKVERLKNPLPADAPSDKDA</sequence>
<evidence type="ECO:0000313" key="3">
    <source>
        <dbReference type="Proteomes" id="UP000008141"/>
    </source>
</evidence>
<reference evidence="2 3" key="1">
    <citation type="journal article" date="2010" name="Plant Cell">
        <title>The Chlorella variabilis NC64A genome reveals adaptation to photosymbiosis, coevolution with viruses, and cryptic sex.</title>
        <authorList>
            <person name="Blanc G."/>
            <person name="Duncan G."/>
            <person name="Agarkova I."/>
            <person name="Borodovsky M."/>
            <person name="Gurnon J."/>
            <person name="Kuo A."/>
            <person name="Lindquist E."/>
            <person name="Lucas S."/>
            <person name="Pangilinan J."/>
            <person name="Polle J."/>
            <person name="Salamov A."/>
            <person name="Terry A."/>
            <person name="Yamada T."/>
            <person name="Dunigan D.D."/>
            <person name="Grigoriev I.V."/>
            <person name="Claverie J.M."/>
            <person name="Van Etten J.L."/>
        </authorList>
    </citation>
    <scope>NUCLEOTIDE SEQUENCE [LARGE SCALE GENOMIC DNA]</scope>
    <source>
        <strain evidence="2 3">NC64A</strain>
    </source>
</reference>
<gene>
    <name evidence="2" type="ORF">CHLNCDRAFT_137993</name>
</gene>
<dbReference type="InParanoid" id="E1Z507"/>
<dbReference type="KEGG" id="cvr:CHLNCDRAFT_137993"/>
<name>E1Z507_CHLVA</name>
<evidence type="ECO:0000256" key="1">
    <source>
        <dbReference type="SAM" id="MobiDB-lite"/>
    </source>
</evidence>
<dbReference type="RefSeq" id="XP_005851252.1">
    <property type="nucleotide sequence ID" value="XM_005851190.1"/>
</dbReference>
<dbReference type="EMBL" id="GL433836">
    <property type="protein sequence ID" value="EFN59150.1"/>
    <property type="molecule type" value="Genomic_DNA"/>
</dbReference>
<organism evidence="3">
    <name type="scientific">Chlorella variabilis</name>
    <name type="common">Green alga</name>
    <dbReference type="NCBI Taxonomy" id="554065"/>
    <lineage>
        <taxon>Eukaryota</taxon>
        <taxon>Viridiplantae</taxon>
        <taxon>Chlorophyta</taxon>
        <taxon>core chlorophytes</taxon>
        <taxon>Trebouxiophyceae</taxon>
        <taxon>Chlorellales</taxon>
        <taxon>Chlorellaceae</taxon>
        <taxon>Chlorella clade</taxon>
        <taxon>Chlorella</taxon>
    </lineage>
</organism>
<dbReference type="AlphaFoldDB" id="E1Z507"/>
<keyword evidence="3" id="KW-1185">Reference proteome</keyword>
<dbReference type="GeneID" id="17358929"/>
<dbReference type="Proteomes" id="UP000008141">
    <property type="component" value="Unassembled WGS sequence"/>
</dbReference>
<proteinExistence type="predicted"/>
<evidence type="ECO:0000313" key="2">
    <source>
        <dbReference type="EMBL" id="EFN59150.1"/>
    </source>
</evidence>
<accession>E1Z507</accession>
<feature type="region of interest" description="Disordered" evidence="1">
    <location>
        <begin position="102"/>
        <end position="122"/>
    </location>
</feature>